<reference evidence="3" key="1">
    <citation type="journal article" date="2019" name="Int. J. Syst. Evol. Microbiol.">
        <title>The Global Catalogue of Microorganisms (GCM) 10K type strain sequencing project: providing services to taxonomists for standard genome sequencing and annotation.</title>
        <authorList>
            <consortium name="The Broad Institute Genomics Platform"/>
            <consortium name="The Broad Institute Genome Sequencing Center for Infectious Disease"/>
            <person name="Wu L."/>
            <person name="Ma J."/>
        </authorList>
    </citation>
    <scope>NUCLEOTIDE SEQUENCE [LARGE SCALE GENOMIC DNA]</scope>
    <source>
        <strain evidence="3">KCTC 42107</strain>
    </source>
</reference>
<evidence type="ECO:0000313" key="3">
    <source>
        <dbReference type="Proteomes" id="UP001597480"/>
    </source>
</evidence>
<evidence type="ECO:0000313" key="2">
    <source>
        <dbReference type="EMBL" id="MFD2602172.1"/>
    </source>
</evidence>
<proteinExistence type="predicted"/>
<dbReference type="EMBL" id="JBHUMD010000013">
    <property type="protein sequence ID" value="MFD2602172.1"/>
    <property type="molecule type" value="Genomic_DNA"/>
</dbReference>
<comment type="caution">
    <text evidence="2">The sequence shown here is derived from an EMBL/GenBank/DDBJ whole genome shotgun (WGS) entry which is preliminary data.</text>
</comment>
<protein>
    <recommendedName>
        <fullName evidence="4">Secreted protein</fullName>
    </recommendedName>
</protein>
<dbReference type="RefSeq" id="WP_379820662.1">
    <property type="nucleotide sequence ID" value="NZ_JBHUMD010000013.1"/>
</dbReference>
<dbReference type="Proteomes" id="UP001597480">
    <property type="component" value="Unassembled WGS sequence"/>
</dbReference>
<sequence>MKNLYIIVLMVLGFILTPETSFACNNSNHTPQNKSYTECSVTNTNHADVCKQEHKGKCDGNCCQCLTIGMLKFLPIASLETGELFNSALETKEKFVYSESYFESDTHGLRLPPKIS</sequence>
<keyword evidence="1" id="KW-0732">Signal</keyword>
<evidence type="ECO:0008006" key="4">
    <source>
        <dbReference type="Google" id="ProtNLM"/>
    </source>
</evidence>
<gene>
    <name evidence="2" type="ORF">ACFSR3_08890</name>
</gene>
<feature type="chain" id="PRO_5045183243" description="Secreted protein" evidence="1">
    <location>
        <begin position="24"/>
        <end position="116"/>
    </location>
</feature>
<keyword evidence="3" id="KW-1185">Reference proteome</keyword>
<evidence type="ECO:0000256" key="1">
    <source>
        <dbReference type="SAM" id="SignalP"/>
    </source>
</evidence>
<organism evidence="2 3">
    <name type="scientific">Flavobacterium suzhouense</name>
    <dbReference type="NCBI Taxonomy" id="1529638"/>
    <lineage>
        <taxon>Bacteria</taxon>
        <taxon>Pseudomonadati</taxon>
        <taxon>Bacteroidota</taxon>
        <taxon>Flavobacteriia</taxon>
        <taxon>Flavobacteriales</taxon>
        <taxon>Flavobacteriaceae</taxon>
        <taxon>Flavobacterium</taxon>
    </lineage>
</organism>
<name>A0ABW5NSU1_9FLAO</name>
<accession>A0ABW5NSU1</accession>
<feature type="signal peptide" evidence="1">
    <location>
        <begin position="1"/>
        <end position="23"/>
    </location>
</feature>